<dbReference type="Proteomes" id="UP000814243">
    <property type="component" value="Unassembled WGS sequence"/>
</dbReference>
<feature type="region of interest" description="Disordered" evidence="1">
    <location>
        <begin position="45"/>
        <end position="122"/>
    </location>
</feature>
<feature type="transmembrane region" description="Helical" evidence="2">
    <location>
        <begin position="20"/>
        <end position="39"/>
    </location>
</feature>
<keyword evidence="2" id="KW-1133">Transmembrane helix</keyword>
<protein>
    <submittedName>
        <fullName evidence="3">Uncharacterized protein</fullName>
    </submittedName>
</protein>
<gene>
    <name evidence="3" type="ORF">HF086_008157</name>
</gene>
<dbReference type="AlphaFoldDB" id="A0A922S8X6"/>
<dbReference type="EMBL" id="JACEFF010000869">
    <property type="protein sequence ID" value="KAH9629371.1"/>
    <property type="molecule type" value="Genomic_DNA"/>
</dbReference>
<keyword evidence="2" id="KW-0472">Membrane</keyword>
<sequence length="190" mass="20812">MNYITSLLDRQKNSCPSRGLGIAVAAIGVGVGAALYYFFNKRQETPNSEGSTSDWQCEQPQTFEKTDSDDSYTTISEHETTDTSINRTESLDQSEDSEESEHSETSEHSESSDSSSDDLETSDSEINDVFMGDSTMESGYSFFQNAVTSALETDSEMDWDVTTSSVGVPEDPGHSSFASLLASRYGQTNY</sequence>
<reference evidence="3" key="1">
    <citation type="journal article" date="2021" name="G3 (Bethesda)">
        <title>Genome and transcriptome analysis of the beet armyworm Spodoptera exigua reveals targets for pest control. .</title>
        <authorList>
            <person name="Simon S."/>
            <person name="Breeschoten T."/>
            <person name="Jansen H.J."/>
            <person name="Dirks R.P."/>
            <person name="Schranz M.E."/>
            <person name="Ros V.I.D."/>
        </authorList>
    </citation>
    <scope>NUCLEOTIDE SEQUENCE</scope>
    <source>
        <strain evidence="3">TB_SE_WUR_2020</strain>
    </source>
</reference>
<evidence type="ECO:0000313" key="3">
    <source>
        <dbReference type="EMBL" id="KAH9629371.1"/>
    </source>
</evidence>
<feature type="compositionally biased region" description="Basic and acidic residues" evidence="1">
    <location>
        <begin position="100"/>
        <end position="111"/>
    </location>
</feature>
<keyword evidence="2" id="KW-0812">Transmembrane</keyword>
<name>A0A922S8X6_SPOEX</name>
<comment type="caution">
    <text evidence="3">The sequence shown here is derived from an EMBL/GenBank/DDBJ whole genome shotgun (WGS) entry which is preliminary data.</text>
</comment>
<feature type="region of interest" description="Disordered" evidence="1">
    <location>
        <begin position="162"/>
        <end position="190"/>
    </location>
</feature>
<proteinExistence type="predicted"/>
<evidence type="ECO:0000256" key="2">
    <source>
        <dbReference type="SAM" id="Phobius"/>
    </source>
</evidence>
<accession>A0A922S8X6</accession>
<evidence type="ECO:0000256" key="1">
    <source>
        <dbReference type="SAM" id="MobiDB-lite"/>
    </source>
</evidence>
<evidence type="ECO:0000313" key="4">
    <source>
        <dbReference type="Proteomes" id="UP000814243"/>
    </source>
</evidence>
<organism evidence="3 4">
    <name type="scientific">Spodoptera exigua</name>
    <name type="common">Beet armyworm</name>
    <name type="synonym">Noctua fulgens</name>
    <dbReference type="NCBI Taxonomy" id="7107"/>
    <lineage>
        <taxon>Eukaryota</taxon>
        <taxon>Metazoa</taxon>
        <taxon>Ecdysozoa</taxon>
        <taxon>Arthropoda</taxon>
        <taxon>Hexapoda</taxon>
        <taxon>Insecta</taxon>
        <taxon>Pterygota</taxon>
        <taxon>Neoptera</taxon>
        <taxon>Endopterygota</taxon>
        <taxon>Lepidoptera</taxon>
        <taxon>Glossata</taxon>
        <taxon>Ditrysia</taxon>
        <taxon>Noctuoidea</taxon>
        <taxon>Noctuidae</taxon>
        <taxon>Amphipyrinae</taxon>
        <taxon>Spodoptera</taxon>
    </lineage>
</organism>
<feature type="compositionally biased region" description="Polar residues" evidence="1">
    <location>
        <begin position="45"/>
        <end position="63"/>
    </location>
</feature>